<dbReference type="EMBL" id="KV454426">
    <property type="protein sequence ID" value="ODQ83159.1"/>
    <property type="molecule type" value="Genomic_DNA"/>
</dbReference>
<evidence type="ECO:0000313" key="2">
    <source>
        <dbReference type="EMBL" id="ODQ83159.1"/>
    </source>
</evidence>
<sequence length="96" mass="10988">MWFTKHKFEARLTYPVGVIALEALLYLCLGKRLFLPTILMYKLSTPVSIIIQFKCPIYRAMLTLALTAILVQQTSANMVIDRVTQSLSFRLDQGSY</sequence>
<dbReference type="RefSeq" id="XP_018988487.1">
    <property type="nucleotide sequence ID" value="XM_019132743.1"/>
</dbReference>
<evidence type="ECO:0000313" key="3">
    <source>
        <dbReference type="Proteomes" id="UP000094336"/>
    </source>
</evidence>
<keyword evidence="1" id="KW-0812">Transmembrane</keyword>
<name>A0A1E3QZP1_9ASCO</name>
<accession>A0A1E3QZP1</accession>
<keyword evidence="1" id="KW-1133">Transmembrane helix</keyword>
<feature type="transmembrane region" description="Helical" evidence="1">
    <location>
        <begin position="49"/>
        <end position="71"/>
    </location>
</feature>
<dbReference type="Proteomes" id="UP000094336">
    <property type="component" value="Unassembled WGS sequence"/>
</dbReference>
<reference evidence="3" key="1">
    <citation type="submission" date="2016-05" db="EMBL/GenBank/DDBJ databases">
        <title>Comparative genomics of biotechnologically important yeasts.</title>
        <authorList>
            <consortium name="DOE Joint Genome Institute"/>
            <person name="Riley R."/>
            <person name="Haridas S."/>
            <person name="Wolfe K.H."/>
            <person name="Lopes M.R."/>
            <person name="Hittinger C.T."/>
            <person name="Goker M."/>
            <person name="Salamov A."/>
            <person name="Wisecaver J."/>
            <person name="Long T.M."/>
            <person name="Aerts A.L."/>
            <person name="Barry K."/>
            <person name="Choi C."/>
            <person name="Clum A."/>
            <person name="Coughlan A.Y."/>
            <person name="Deshpande S."/>
            <person name="Douglass A.P."/>
            <person name="Hanson S.J."/>
            <person name="Klenk H.-P."/>
            <person name="Labutti K."/>
            <person name="Lapidus A."/>
            <person name="Lindquist E."/>
            <person name="Lipzen A."/>
            <person name="Meier-Kolthoff J.P."/>
            <person name="Ohm R.A."/>
            <person name="Otillar R.P."/>
            <person name="Pangilinan J."/>
            <person name="Peng Y."/>
            <person name="Rokas A."/>
            <person name="Rosa C.A."/>
            <person name="Scheuner C."/>
            <person name="Sibirny A.A."/>
            <person name="Slot J.C."/>
            <person name="Stielow J.B."/>
            <person name="Sun H."/>
            <person name="Kurtzman C.P."/>
            <person name="Blackwell M."/>
            <person name="Grigoriev I.V."/>
            <person name="Jeffries T.W."/>
        </authorList>
    </citation>
    <scope>NUCLEOTIDE SEQUENCE [LARGE SCALE GENOMIC DNA]</scope>
    <source>
        <strain evidence="3">NRRL Y-12698</strain>
    </source>
</reference>
<dbReference type="AlphaFoldDB" id="A0A1E3QZP1"/>
<protein>
    <submittedName>
        <fullName evidence="2">Uncharacterized protein</fullName>
    </submittedName>
</protein>
<evidence type="ECO:0000256" key="1">
    <source>
        <dbReference type="SAM" id="Phobius"/>
    </source>
</evidence>
<gene>
    <name evidence="2" type="ORF">BABINDRAFT_81658</name>
</gene>
<keyword evidence="3" id="KW-1185">Reference proteome</keyword>
<feature type="transmembrane region" description="Helical" evidence="1">
    <location>
        <begin position="12"/>
        <end position="29"/>
    </location>
</feature>
<dbReference type="GeneID" id="30150596"/>
<organism evidence="2 3">
    <name type="scientific">Babjeviella inositovora NRRL Y-12698</name>
    <dbReference type="NCBI Taxonomy" id="984486"/>
    <lineage>
        <taxon>Eukaryota</taxon>
        <taxon>Fungi</taxon>
        <taxon>Dikarya</taxon>
        <taxon>Ascomycota</taxon>
        <taxon>Saccharomycotina</taxon>
        <taxon>Pichiomycetes</taxon>
        <taxon>Serinales incertae sedis</taxon>
        <taxon>Babjeviella</taxon>
    </lineage>
</organism>
<keyword evidence="1" id="KW-0472">Membrane</keyword>
<proteinExistence type="predicted"/>